<dbReference type="HOGENOM" id="CLU_3079170_0_0_7"/>
<dbReference type="AlphaFoldDB" id="L0REZ2"/>
<dbReference type="Proteomes" id="UP000010808">
    <property type="component" value="Chromosome"/>
</dbReference>
<dbReference type="EMBL" id="FO203522">
    <property type="protein sequence ID" value="CCO24777.1"/>
    <property type="molecule type" value="Genomic_DNA"/>
</dbReference>
<proteinExistence type="predicted"/>
<evidence type="ECO:0000313" key="2">
    <source>
        <dbReference type="Proteomes" id="UP000010808"/>
    </source>
</evidence>
<accession>L0REZ2</accession>
<dbReference type="STRING" id="1121451.DESAM_22510"/>
<organism evidence="1 2">
    <name type="scientific">Maridesulfovibrio hydrothermalis AM13 = DSM 14728</name>
    <dbReference type="NCBI Taxonomy" id="1121451"/>
    <lineage>
        <taxon>Bacteria</taxon>
        <taxon>Pseudomonadati</taxon>
        <taxon>Thermodesulfobacteriota</taxon>
        <taxon>Desulfovibrionia</taxon>
        <taxon>Desulfovibrionales</taxon>
        <taxon>Desulfovibrionaceae</taxon>
        <taxon>Maridesulfovibrio</taxon>
    </lineage>
</organism>
<reference evidence="1 2" key="1">
    <citation type="submission" date="2012-10" db="EMBL/GenBank/DDBJ databases">
        <authorList>
            <person name="Genoscope - CEA"/>
        </authorList>
    </citation>
    <scope>NUCLEOTIDE SEQUENCE [LARGE SCALE GENOMIC DNA]</scope>
    <source>
        <strain evidence="2">AM13 / DSM 14728</strain>
    </source>
</reference>
<gene>
    <name evidence="1" type="ORF">DESAM_22510</name>
</gene>
<sequence>MGYSVSQRKPIFYKNNQHNLFFERLNRHLPELRVDWRQVSTRLTITLKKEKG</sequence>
<protein>
    <submittedName>
        <fullName evidence="1">Uncharacterized protein</fullName>
    </submittedName>
</protein>
<dbReference type="KEGG" id="dhy:DESAM_22510"/>
<evidence type="ECO:0000313" key="1">
    <source>
        <dbReference type="EMBL" id="CCO24777.1"/>
    </source>
</evidence>
<keyword evidence="2" id="KW-1185">Reference proteome</keyword>
<name>L0REZ2_9BACT</name>